<reference evidence="3" key="1">
    <citation type="journal article" date="2021" name="BMC Genomics">
        <title>Chromosome-level genome assembly and manually-curated proteome of model necrotroph Parastagonospora nodorum Sn15 reveals a genome-wide trove of candidate effector homologs, and redundancy of virulence-related functions within an accessory chromosome.</title>
        <authorList>
            <person name="Bertazzoni S."/>
            <person name="Jones D.A.B."/>
            <person name="Phan H.T."/>
            <person name="Tan K.-C."/>
            <person name="Hane J.K."/>
        </authorList>
    </citation>
    <scope>NUCLEOTIDE SEQUENCE [LARGE SCALE GENOMIC DNA]</scope>
    <source>
        <strain evidence="3">SN15 / ATCC MYA-4574 / FGSC 10173)</strain>
    </source>
</reference>
<evidence type="ECO:0000313" key="3">
    <source>
        <dbReference type="Proteomes" id="UP000663193"/>
    </source>
</evidence>
<dbReference type="KEGG" id="pno:SNOG_09468"/>
<feature type="region of interest" description="Disordered" evidence="1">
    <location>
        <begin position="94"/>
        <end position="143"/>
    </location>
</feature>
<protein>
    <submittedName>
        <fullName evidence="2">Uncharacterized protein</fullName>
    </submittedName>
</protein>
<name>A0A7U2HVU3_PHANO</name>
<dbReference type="VEuPathDB" id="FungiDB:JI435_094680"/>
<gene>
    <name evidence="2" type="ORF">JI435_094680</name>
</gene>
<dbReference type="RefSeq" id="XP_001799761.1">
    <property type="nucleotide sequence ID" value="XM_001799709.1"/>
</dbReference>
<sequence>MDMGTGVGVRVVVELAAELEMSLVVSVEDVLIKAVDEEGSEDDNGLEKAELKLEDTVGGKAVLDGFVETSEPRELEAATDGTGGALELLDVGKLDKPVGEVEEEGMDDGVRMDDDNGELIDSVDERRPEDDLDELSLQRPNPG</sequence>
<evidence type="ECO:0000313" key="2">
    <source>
        <dbReference type="EMBL" id="QRC90042.1"/>
    </source>
</evidence>
<proteinExistence type="predicted"/>
<accession>A0A7U2HVU3</accession>
<dbReference type="EMBL" id="CP069023">
    <property type="protein sequence ID" value="QRC90042.1"/>
    <property type="molecule type" value="Genomic_DNA"/>
</dbReference>
<evidence type="ECO:0000256" key="1">
    <source>
        <dbReference type="SAM" id="MobiDB-lite"/>
    </source>
</evidence>
<dbReference type="Proteomes" id="UP000663193">
    <property type="component" value="Chromosome 1"/>
</dbReference>
<organism evidence="2 3">
    <name type="scientific">Phaeosphaeria nodorum (strain SN15 / ATCC MYA-4574 / FGSC 10173)</name>
    <name type="common">Glume blotch fungus</name>
    <name type="synonym">Parastagonospora nodorum</name>
    <dbReference type="NCBI Taxonomy" id="321614"/>
    <lineage>
        <taxon>Eukaryota</taxon>
        <taxon>Fungi</taxon>
        <taxon>Dikarya</taxon>
        <taxon>Ascomycota</taxon>
        <taxon>Pezizomycotina</taxon>
        <taxon>Dothideomycetes</taxon>
        <taxon>Pleosporomycetidae</taxon>
        <taxon>Pleosporales</taxon>
        <taxon>Pleosporineae</taxon>
        <taxon>Phaeosphaeriaceae</taxon>
        <taxon>Parastagonospora</taxon>
    </lineage>
</organism>
<dbReference type="AlphaFoldDB" id="A0A7U2HVU3"/>
<keyword evidence="3" id="KW-1185">Reference proteome</keyword>